<dbReference type="PANTHER" id="PTHR34153:SF2">
    <property type="entry name" value="SI:CH211-262H13.3-RELATED"/>
    <property type="match status" value="1"/>
</dbReference>
<reference evidence="2" key="1">
    <citation type="submission" date="2025-08" db="UniProtKB">
        <authorList>
            <consortium name="RefSeq"/>
        </authorList>
    </citation>
    <scope>IDENTIFICATION</scope>
    <source>
        <strain evidence="2">MV-25-SWS-2005</strain>
        <tissue evidence="2">Whole body</tissue>
    </source>
</reference>
<evidence type="ECO:0000313" key="2">
    <source>
        <dbReference type="RefSeq" id="XP_033235797.1"/>
    </source>
</evidence>
<gene>
    <name evidence="2" type="primary">LOC117184012</name>
</gene>
<evidence type="ECO:0008006" key="3">
    <source>
        <dbReference type="Google" id="ProtNLM"/>
    </source>
</evidence>
<dbReference type="InParanoid" id="A0A6I8VXL6"/>
<dbReference type="PANTHER" id="PTHR34153">
    <property type="entry name" value="SI:CH211-262H13.3-RELATED-RELATED"/>
    <property type="match status" value="1"/>
</dbReference>
<proteinExistence type="predicted"/>
<dbReference type="KEGG" id="dpo:117184012"/>
<name>A0A6I8VXL6_DROPS</name>
<keyword evidence="1" id="KW-1185">Reference proteome</keyword>
<protein>
    <recommendedName>
        <fullName evidence="3">DUF4806 domain-containing protein</fullName>
    </recommendedName>
</protein>
<sequence>MSYKRKSRTYIGEARHVQRATGEFEVKLNNFNFEEMGAENTQITDISNTAPNNRSNNYDILNHLKKIIENQQDINKKIETIIGKVDRQGAELISLRNEVASIKARVCGEPNIVKLTVPRSPLASLEGFESFEDSLNNLIKDLIAINEKTFDKFIRSSWRQIISDDVAKFFSWRGTDSKKCVRGLRTTLALRHAFKQKFALDDQDFDHTTQKHFQYAQERKAGLEKSDAKKLKF</sequence>
<accession>A0A6I8VXL6</accession>
<evidence type="ECO:0000313" key="1">
    <source>
        <dbReference type="Proteomes" id="UP000001819"/>
    </source>
</evidence>
<dbReference type="RefSeq" id="XP_033235797.1">
    <property type="nucleotide sequence ID" value="XM_033379906.1"/>
</dbReference>
<organism evidence="1 2">
    <name type="scientific">Drosophila pseudoobscura pseudoobscura</name>
    <name type="common">Fruit fly</name>
    <dbReference type="NCBI Taxonomy" id="46245"/>
    <lineage>
        <taxon>Eukaryota</taxon>
        <taxon>Metazoa</taxon>
        <taxon>Ecdysozoa</taxon>
        <taxon>Arthropoda</taxon>
        <taxon>Hexapoda</taxon>
        <taxon>Insecta</taxon>
        <taxon>Pterygota</taxon>
        <taxon>Neoptera</taxon>
        <taxon>Endopterygota</taxon>
        <taxon>Diptera</taxon>
        <taxon>Brachycera</taxon>
        <taxon>Muscomorpha</taxon>
        <taxon>Ephydroidea</taxon>
        <taxon>Drosophilidae</taxon>
        <taxon>Drosophila</taxon>
        <taxon>Sophophora</taxon>
    </lineage>
</organism>
<dbReference type="Proteomes" id="UP000001819">
    <property type="component" value="Chromosome 4"/>
</dbReference>
<dbReference type="AlphaFoldDB" id="A0A6I8VXL6"/>